<dbReference type="InterPro" id="IPR027075">
    <property type="entry name" value="CPSF2"/>
</dbReference>
<dbReference type="SUPFAM" id="SSF56281">
    <property type="entry name" value="Metallo-hydrolase/oxidoreductase"/>
    <property type="match status" value="1"/>
</dbReference>
<dbReference type="Pfam" id="PF16661">
    <property type="entry name" value="Lactamase_B_6"/>
    <property type="match status" value="1"/>
</dbReference>
<evidence type="ECO:0000256" key="3">
    <source>
        <dbReference type="ARBA" id="ARBA00023242"/>
    </source>
</evidence>
<protein>
    <recommendedName>
        <fullName evidence="4">Cleavage and polyadenylation specificity factor subunit 2</fullName>
    </recommendedName>
    <alternativeName>
        <fullName evidence="4">Cleavage and polyadenylation specificity factor 100 kDa subunit</fullName>
    </alternativeName>
</protein>
<feature type="compositionally biased region" description="Basic and acidic residues" evidence="5">
    <location>
        <begin position="1550"/>
        <end position="1559"/>
    </location>
</feature>
<keyword evidence="2 4" id="KW-0507">mRNA processing</keyword>
<dbReference type="InterPro" id="IPR042045">
    <property type="entry name" value="EXOC6/Sec15_C_dom1"/>
</dbReference>
<sequence>MPPRRRVQYTQDSIDQQLQQIHLLDQSSSSENLEQLGPIIKQIHVNRQQETYLRTLHGLVESKDAEIEKICADNYQDFISSVSTLFTIKSYTTNLRDKISTLDSSVTQVGRSLVEKKKALLQTKKTAANLDEAIDNLQACLKVLDVVNRVGEMIREGKFWGALRSLEEIHTMPPASLSQTPLFQHLMSSLPSLRAQIKDAVTASTKQWLLMIRNSSGQVGKLAIEAMELRTRKWRIRREKDSSLKHSRVGSAVEAVSNEKVEYNVLDNDRLKIDFKPLYECIHIYTALDSLEELQKSYQADRKAQSDLILPSPLNLASLPSLTQEITGFFSIEREVLRTTRSFRSERDVDELWVALVGRLTQAIEQSLNSETDPEVFLMVKENLLAFIMTLETYGYSATQLQAFILVLFEKYTTLLENQFKGRFEGNIQRDDLMPMRASEPESRNIALKDVWLARREYNELANAPFPLTLPWSQSFPQSCEDIRNFVKRFYLFMDGVSQHHRNIDELLGKSLDRLLSNHVSQPIRVRLSTTSTLSQIAQIITNLEHFEVACGELEKSLTSLRSAQRGGTIRITAGASFRETISHATRRISSVIASKLDDFFGLADYDWTPRSREDSPSMYLYELAHWLATVVDSLVVQEAYKDEAYKAAVDYIADCLMEFITGPNVPMLNENALSNISVDVDFLEAEFKRIGREHLNTAFLELRLMTSIPLNDKVQEYLVPSIRQSLYAVIKPKKLQALLEKLAKFGASSREPASRESGEKRRKEAEAVGRISPGEKTIQKGIVTSEAEPPPELCNPQMSHAYLDIPRSLLQARQAEFVSDLGGVHSVGKILLISEDEKERISEFILIQHSLKFLARFYYTVAVIGVHDENNTLGVLEVFEKEVVVSCRSHEFVPIRTRRTVPPERTDLVLSTDIPDDRANKWRLHEDDFVRKHTDCWDGGDNFTELQFVQDRGLSSGIETDLRKSSELQNLDGLRGEAFTINIPKDGSISNSAGSLDSNVHYYLTSVQSVSMITFTPLSGGARLSKTIPLCYLLQVDDVRILLDCGSPDWCPEPVASESAEGSSSHVQCSWEGYCKSLKECVPTVDLVLISHGDLQHAGLYAYAYAHWGLRAPTYTTLPVQAIARIAAVEEAESIRSEEDVEYKQESSANGKDDDKMDVDSDFRGKFVASLDDIREAYDSINTLRYSQPAHLQGKCQGLTITAFNAGHTLGGTIWKIRSPSAGTILYAVDLNHLRERHLDGTVILRGAGTGGVYETLARPDLFITDADRVNNISCRKKDRDAQLIDTVTSTLFSRHSVFMPCDASTRLLELLVLLDQHWSYSRLKFPICLVSRTGREMLTFVRSMMEWLGGTISKEDVGEETGNNKRRRDDDNDEEALGAFALRFKFLEFFPNPRALLHTYSSKDPKLILAVPLSLSHGSSRIIFSEFATAPDNVILLTSPGEDGTFARMLFDIWNDEQRDDDKWNKGKLGRNVMLDRTLTLTMKSKVPLEGAELQEYLQKERATKEKEAAEEAALARTQRMLEADEGDSDSDESEDEEDAVEHALDMMDTSEDHDRSTPVFVEPGAGGGRRRGRKETDMGDWGFETEDGSMKQMLSFDIFLKGNVSKQTSFFKTEGAQQQRFRMFPYVERRRRVDSYGEVIDVGMWLRKGKIFEEEAESEETKEAKRRKEEEEEVKQVPAEPPSKYISHNVEVQMACRLLFVDMEGLNDGRAVKKIAAHVNPRKLIIVHSSSEGAESLIEACGAVRALTKEIYAPDVGEQIRIGQQTNSYSISLSEELLASVRMSNFEDNEVGFIQGCVASLASSTIPILEPISNVSARVGEVPVDADQLLKPTRLGSRPVTKLPRSTMIGDLKLTALKARLFNMGVHTEFAGEGVLLCRGNTSDDSSEDEIVAVRKKADGKVELEGTITDVYYKVRRAIYDLHALVAA</sequence>
<dbReference type="Proteomes" id="UP000757232">
    <property type="component" value="Unassembled WGS sequence"/>
</dbReference>
<dbReference type="Pfam" id="PF13299">
    <property type="entry name" value="CPSF100_C"/>
    <property type="match status" value="1"/>
</dbReference>
<feature type="compositionally biased region" description="Basic and acidic residues" evidence="5">
    <location>
        <begin position="753"/>
        <end position="768"/>
    </location>
</feature>
<dbReference type="Gene3D" id="1.20.58.670">
    <property type="entry name" value="Dsl1p vesicle tethering complex, Tip20p subunit, domain D"/>
    <property type="match status" value="1"/>
</dbReference>
<dbReference type="InterPro" id="IPR036866">
    <property type="entry name" value="RibonucZ/Hydroxyglut_hydro"/>
</dbReference>
<proteinExistence type="inferred from homology"/>
<evidence type="ECO:0000256" key="5">
    <source>
        <dbReference type="SAM" id="MobiDB-lite"/>
    </source>
</evidence>
<organism evidence="7 8">
    <name type="scientific">Sanghuangporus baumii</name>
    <name type="common">Phellinus baumii</name>
    <dbReference type="NCBI Taxonomy" id="108892"/>
    <lineage>
        <taxon>Eukaryota</taxon>
        <taxon>Fungi</taxon>
        <taxon>Dikarya</taxon>
        <taxon>Basidiomycota</taxon>
        <taxon>Agaricomycotina</taxon>
        <taxon>Agaricomycetes</taxon>
        <taxon>Hymenochaetales</taxon>
        <taxon>Hymenochaetaceae</taxon>
        <taxon>Sanghuangporus</taxon>
    </lineage>
</organism>
<evidence type="ECO:0000313" key="7">
    <source>
        <dbReference type="EMBL" id="OCB84382.1"/>
    </source>
</evidence>
<dbReference type="Pfam" id="PF10996">
    <property type="entry name" value="Beta-Casp"/>
    <property type="match status" value="1"/>
</dbReference>
<gene>
    <name evidence="7" type="ORF">A7U60_g8366</name>
</gene>
<comment type="similarity">
    <text evidence="4">Belongs to the metallo-beta-lactamase superfamily. RNA-metabolizing metallo-beta-lactamase-like family. CPSF2/YSH1 subfamily.</text>
</comment>
<dbReference type="CDD" id="cd16293">
    <property type="entry name" value="CPSF2-like_MBL-fold"/>
    <property type="match status" value="1"/>
</dbReference>
<evidence type="ECO:0000256" key="1">
    <source>
        <dbReference type="ARBA" id="ARBA00004123"/>
    </source>
</evidence>
<keyword evidence="3 4" id="KW-0539">Nucleus</keyword>
<evidence type="ECO:0000256" key="2">
    <source>
        <dbReference type="ARBA" id="ARBA00022664"/>
    </source>
</evidence>
<dbReference type="GO" id="GO:0003723">
    <property type="term" value="F:RNA binding"/>
    <property type="evidence" value="ECO:0007669"/>
    <property type="project" value="UniProtKB-KW"/>
</dbReference>
<dbReference type="PANTHER" id="PTHR45922">
    <property type="entry name" value="CLEAVAGE AND POLYADENYLATION SPECIFICITY FACTOR SUBUNIT 2"/>
    <property type="match status" value="1"/>
</dbReference>
<accession>A0A9Q5HRB3</accession>
<feature type="region of interest" description="Disordered" evidence="5">
    <location>
        <begin position="1138"/>
        <end position="1157"/>
    </location>
</feature>
<dbReference type="GO" id="GO:0006398">
    <property type="term" value="P:mRNA 3'-end processing by stem-loop binding and cleavage"/>
    <property type="evidence" value="ECO:0007669"/>
    <property type="project" value="InterPro"/>
</dbReference>
<dbReference type="Gene3D" id="1.10.357.30">
    <property type="entry name" value="Exocyst complex subunit Sec15 C-terminal domain, N-terminal subdomain"/>
    <property type="match status" value="1"/>
</dbReference>
<keyword evidence="4" id="KW-0694">RNA-binding</keyword>
<dbReference type="InterPro" id="IPR035639">
    <property type="entry name" value="CPSF2_MBL"/>
</dbReference>
<dbReference type="InterPro" id="IPR022712">
    <property type="entry name" value="Beta_Casp"/>
</dbReference>
<dbReference type="Gene3D" id="3.60.15.10">
    <property type="entry name" value="Ribonuclease Z/Hydroxyacylglutathione hydrolase-like"/>
    <property type="match status" value="1"/>
</dbReference>
<dbReference type="PANTHER" id="PTHR45922:SF1">
    <property type="entry name" value="CLEAVAGE AND POLYADENYLATION SPECIFICITY FACTOR SUBUNIT 2"/>
    <property type="match status" value="1"/>
</dbReference>
<dbReference type="EMBL" id="LNZH02000215">
    <property type="protein sequence ID" value="OCB84382.1"/>
    <property type="molecule type" value="Genomic_DNA"/>
</dbReference>
<dbReference type="GO" id="GO:0005847">
    <property type="term" value="C:mRNA cleavage and polyadenylation specificity factor complex"/>
    <property type="evidence" value="ECO:0007669"/>
    <property type="project" value="InterPro"/>
</dbReference>
<dbReference type="InterPro" id="IPR046361">
    <property type="entry name" value="EXOC6/Sec15_C"/>
</dbReference>
<feature type="region of interest" description="Disordered" evidence="5">
    <location>
        <begin position="1659"/>
        <end position="1682"/>
    </location>
</feature>
<evidence type="ECO:0000256" key="4">
    <source>
        <dbReference type="RuleBase" id="RU365006"/>
    </source>
</evidence>
<comment type="subcellular location">
    <subcellularLocation>
        <location evidence="1 4">Nucleus</location>
    </subcellularLocation>
</comment>
<feature type="compositionally biased region" description="Basic and acidic residues" evidence="5">
    <location>
        <begin position="1662"/>
        <end position="1672"/>
    </location>
</feature>
<dbReference type="InterPro" id="IPR042044">
    <property type="entry name" value="EXOC6PINT-1/Sec15/Tip20_C_dom2"/>
</dbReference>
<reference evidence="7" key="1">
    <citation type="submission" date="2016-06" db="EMBL/GenBank/DDBJ databases">
        <title>Draft Genome sequence of the fungus Inonotus baumii.</title>
        <authorList>
            <person name="Zhu H."/>
            <person name="Lin W."/>
        </authorList>
    </citation>
    <scope>NUCLEOTIDE SEQUENCE</scope>
    <source>
        <strain evidence="7">821</strain>
    </source>
</reference>
<feature type="region of interest" description="Disordered" evidence="5">
    <location>
        <begin position="1550"/>
        <end position="1588"/>
    </location>
</feature>
<comment type="caution">
    <text evidence="7">The sequence shown here is derived from an EMBL/GenBank/DDBJ whole genome shotgun (WGS) entry which is preliminary data.</text>
</comment>
<dbReference type="InterPro" id="IPR048359">
    <property type="entry name" value="EXOC6_Sec15_N"/>
</dbReference>
<dbReference type="Pfam" id="PF20651">
    <property type="entry name" value="EXOC6_Sec15_N"/>
    <property type="match status" value="1"/>
</dbReference>
<dbReference type="InterPro" id="IPR025069">
    <property type="entry name" value="Cpsf2_C"/>
</dbReference>
<name>A0A9Q5HRB3_SANBA</name>
<dbReference type="OrthoDB" id="10267033at2759"/>
<evidence type="ECO:0000313" key="8">
    <source>
        <dbReference type="Proteomes" id="UP000757232"/>
    </source>
</evidence>
<dbReference type="InterPro" id="IPR001279">
    <property type="entry name" value="Metallo-B-lactamas"/>
</dbReference>
<keyword evidence="8" id="KW-1185">Reference proteome</keyword>
<evidence type="ECO:0000259" key="6">
    <source>
        <dbReference type="SMART" id="SM01027"/>
    </source>
</evidence>
<dbReference type="SMART" id="SM01027">
    <property type="entry name" value="Beta-Casp"/>
    <property type="match status" value="1"/>
</dbReference>
<feature type="region of interest" description="Disordered" evidence="5">
    <location>
        <begin position="750"/>
        <end position="771"/>
    </location>
</feature>
<dbReference type="Pfam" id="PF04091">
    <property type="entry name" value="Sec15_C"/>
    <property type="match status" value="1"/>
</dbReference>
<feature type="domain" description="Beta-Casp" evidence="6">
    <location>
        <begin position="1309"/>
        <end position="1452"/>
    </location>
</feature>